<accession>C5FDT0</accession>
<dbReference type="GeneID" id="9223556"/>
<evidence type="ECO:0000313" key="1">
    <source>
        <dbReference type="EMBL" id="EEQ27876.1"/>
    </source>
</evidence>
<dbReference type="HOGENOM" id="CLU_1102554_0_0_1"/>
<dbReference type="Proteomes" id="UP000002035">
    <property type="component" value="Unassembled WGS sequence"/>
</dbReference>
<dbReference type="EMBL" id="DS995701">
    <property type="protein sequence ID" value="EEQ27876.1"/>
    <property type="molecule type" value="Genomic_DNA"/>
</dbReference>
<organism evidence="1 2">
    <name type="scientific">Arthroderma otae (strain ATCC MYA-4605 / CBS 113480)</name>
    <name type="common">Microsporum canis</name>
    <dbReference type="NCBI Taxonomy" id="554155"/>
    <lineage>
        <taxon>Eukaryota</taxon>
        <taxon>Fungi</taxon>
        <taxon>Dikarya</taxon>
        <taxon>Ascomycota</taxon>
        <taxon>Pezizomycotina</taxon>
        <taxon>Eurotiomycetes</taxon>
        <taxon>Eurotiomycetidae</taxon>
        <taxon>Onygenales</taxon>
        <taxon>Arthrodermataceae</taxon>
        <taxon>Microsporum</taxon>
    </lineage>
</organism>
<sequence>MRKQGKRELGESPKVLDNYVLRTSGAPGTRFAALELIRELRPRRCGTEALPVIYVRQHGSIIFYSAFLSSTEENESNPPRTFLFTLWHAAASASHVYINNFMDRSNNAISDHNNRQAIIMPRPYALNTELFLVAVTVRAYYRICNDKKPLLCTCYSRQRLKWKLFATSHVARHTTKGPAALLGKREPLLPIVTHFGHCAPQQAVVVPSRMAGVMAVGDGGATFVHFRIEDGQSEKYYQRDEVIQAEQIIYWP</sequence>
<evidence type="ECO:0000313" key="2">
    <source>
        <dbReference type="Proteomes" id="UP000002035"/>
    </source>
</evidence>
<keyword evidence="2" id="KW-1185">Reference proteome</keyword>
<protein>
    <submittedName>
        <fullName evidence="1">Uncharacterized protein</fullName>
    </submittedName>
</protein>
<reference evidence="2" key="1">
    <citation type="journal article" date="2012" name="MBio">
        <title>Comparative genome analysis of Trichophyton rubrum and related dermatophytes reveals candidate genes involved in infection.</title>
        <authorList>
            <person name="Martinez D.A."/>
            <person name="Oliver B.G."/>
            <person name="Graeser Y."/>
            <person name="Goldberg J.M."/>
            <person name="Li W."/>
            <person name="Martinez-Rossi N.M."/>
            <person name="Monod M."/>
            <person name="Shelest E."/>
            <person name="Barton R.C."/>
            <person name="Birch E."/>
            <person name="Brakhage A.A."/>
            <person name="Chen Z."/>
            <person name="Gurr S.J."/>
            <person name="Heiman D."/>
            <person name="Heitman J."/>
            <person name="Kosti I."/>
            <person name="Rossi A."/>
            <person name="Saif S."/>
            <person name="Samalova M."/>
            <person name="Saunders C.W."/>
            <person name="Shea T."/>
            <person name="Summerbell R.C."/>
            <person name="Xu J."/>
            <person name="Young S."/>
            <person name="Zeng Q."/>
            <person name="Birren B.W."/>
            <person name="Cuomo C.A."/>
            <person name="White T.C."/>
        </authorList>
    </citation>
    <scope>NUCLEOTIDE SEQUENCE [LARGE SCALE GENOMIC DNA]</scope>
    <source>
        <strain evidence="2">ATCC MYA-4605 / CBS 113480</strain>
    </source>
</reference>
<dbReference type="AlphaFoldDB" id="C5FDT0"/>
<name>C5FDT0_ARTOC</name>
<dbReference type="RefSeq" id="XP_002850660.1">
    <property type="nucleotide sequence ID" value="XM_002850614.1"/>
</dbReference>
<proteinExistence type="predicted"/>
<dbReference type="VEuPathDB" id="FungiDB:MCYG_00764"/>
<gene>
    <name evidence="1" type="ORF">MCYG_00764</name>
</gene>